<protein>
    <recommendedName>
        <fullName evidence="5">Dienelactone hydrolase</fullName>
    </recommendedName>
</protein>
<dbReference type="EMBL" id="QUMU01000021">
    <property type="protein sequence ID" value="REG20560.1"/>
    <property type="molecule type" value="Genomic_DNA"/>
</dbReference>
<dbReference type="Proteomes" id="UP000035579">
    <property type="component" value="Chromosome"/>
</dbReference>
<evidence type="ECO:0000313" key="1">
    <source>
        <dbReference type="EMBL" id="AKJ08440.1"/>
    </source>
</evidence>
<evidence type="ECO:0000313" key="2">
    <source>
        <dbReference type="EMBL" id="REG20560.1"/>
    </source>
</evidence>
<dbReference type="SUPFAM" id="SSF53474">
    <property type="entry name" value="alpha/beta-Hydrolases"/>
    <property type="match status" value="1"/>
</dbReference>
<accession>A0AAC8QJ71</accession>
<evidence type="ECO:0000313" key="4">
    <source>
        <dbReference type="Proteomes" id="UP000256345"/>
    </source>
</evidence>
<dbReference type="EMBL" id="CP011509">
    <property type="protein sequence ID" value="AKJ08440.1"/>
    <property type="molecule type" value="Genomic_DNA"/>
</dbReference>
<evidence type="ECO:0008006" key="5">
    <source>
        <dbReference type="Google" id="ProtNLM"/>
    </source>
</evidence>
<organism evidence="1 3">
    <name type="scientific">Archangium gephyra</name>
    <dbReference type="NCBI Taxonomy" id="48"/>
    <lineage>
        <taxon>Bacteria</taxon>
        <taxon>Pseudomonadati</taxon>
        <taxon>Myxococcota</taxon>
        <taxon>Myxococcia</taxon>
        <taxon>Myxococcales</taxon>
        <taxon>Cystobacterineae</taxon>
        <taxon>Archangiaceae</taxon>
        <taxon>Archangium</taxon>
    </lineage>
</organism>
<evidence type="ECO:0000313" key="3">
    <source>
        <dbReference type="Proteomes" id="UP000035579"/>
    </source>
</evidence>
<dbReference type="Gene3D" id="3.40.50.1820">
    <property type="entry name" value="alpha/beta hydrolase"/>
    <property type="match status" value="1"/>
</dbReference>
<sequence length="385" mass="41464">MRSRTRRATLLALVGGLLLVGVLVVPHYLRGLSLVARAAGMREGLAGSVSRWGTGPITEEDVRIPSRHGPLRARLFRPEHPRGRTVLLTPGVHADGIDEPRLVKLARDLSAGGLTVLTPELPDLLSYRITPREPDMLEDAALWASARPELAPDGRVGLMGISFSGGLSLVAAGRPALAGKVAFAFSLGGHGELSRVLAFLCTGIEPGGQHRRPHDYGVAIILLNVAGLVVPAEQVEPLRAGILTFLRASHLTLRDMHKAEETFAEARRLQSAMPEPAATFMKYVNERDVAALGPLLLPHAKVYASEPALSPEHSPASSAPVFLLHGTEDSVIPAVESVLLARWLEPATEVRLLLSPLISHAELEGLKDLDDIWRLVAFWARLLEA</sequence>
<reference evidence="1 3" key="1">
    <citation type="submission" date="2015-05" db="EMBL/GenBank/DDBJ databases">
        <title>Genome assembly of Archangium gephyra DSM 2261.</title>
        <authorList>
            <person name="Sharma G."/>
            <person name="Subramanian S."/>
        </authorList>
    </citation>
    <scope>NUCLEOTIDE SEQUENCE [LARGE SCALE GENOMIC DNA]</scope>
    <source>
        <strain evidence="1 3">DSM 2261</strain>
    </source>
</reference>
<dbReference type="InterPro" id="IPR029058">
    <property type="entry name" value="AB_hydrolase_fold"/>
</dbReference>
<reference evidence="2 4" key="2">
    <citation type="submission" date="2018-08" db="EMBL/GenBank/DDBJ databases">
        <title>Genomic Encyclopedia of Archaeal and Bacterial Type Strains, Phase II (KMG-II): from individual species to whole genera.</title>
        <authorList>
            <person name="Goeker M."/>
        </authorList>
    </citation>
    <scope>NUCLEOTIDE SEQUENCE [LARGE SCALE GENOMIC DNA]</scope>
    <source>
        <strain evidence="2 4">DSM 2261</strain>
    </source>
</reference>
<gene>
    <name evidence="1" type="ORF">AA314_10066</name>
    <name evidence="2" type="ORF">ATI61_121125</name>
</gene>
<name>A0AAC8QJ71_9BACT</name>
<dbReference type="KEGG" id="age:AA314_10066"/>
<keyword evidence="4" id="KW-1185">Reference proteome</keyword>
<dbReference type="AlphaFoldDB" id="A0AAC8QJ71"/>
<dbReference type="Proteomes" id="UP000256345">
    <property type="component" value="Unassembled WGS sequence"/>
</dbReference>
<dbReference type="RefSeq" id="WP_047861201.1">
    <property type="nucleotide sequence ID" value="NZ_CP011509.1"/>
</dbReference>
<proteinExistence type="predicted"/>